<evidence type="ECO:0000313" key="2">
    <source>
        <dbReference type="Proteomes" id="UP000198854"/>
    </source>
</evidence>
<keyword evidence="2" id="KW-1185">Reference proteome</keyword>
<dbReference type="EMBL" id="FNDD01000030">
    <property type="protein sequence ID" value="SDH80968.1"/>
    <property type="molecule type" value="Genomic_DNA"/>
</dbReference>
<sequence length="413" mass="46152">MNTTRISKELTRDLVTTKLEMLKGVEEEHCRFFIIGDSVTLCAHKQPILMVAEMVQSQLKPIFGHKGYLYIECIDGTNGLTYELLEVQDDTVLTHITLTSEGDLFRDLTARLSDYEGCIISDSTCIPIIEDVQNLLDEQPDSSHLFLLVEYNGKLIAKPSTEASKDFRLQNRNQILNELRTISLKDKALKFIVVLGFSAMSLFAVEFFRPVEVVYKKVFQNVNEAYESHHRGKPFALVLHDSLRLVGEIEEVEGIEWSTVKLERGELYGTFTNVAGVSMGYVKSKLDVIEGADYKFGAVPTVSLTKETDPEAYIEYHKGVYMDAREVFFAFTAALSNFENSQATISNLSEGADVTAIIGGVKVDGLTLEEVQDLITLTNRAPIYANSLSITHGDKGLFNLNASYKIVGKLKND</sequence>
<protein>
    <submittedName>
        <fullName evidence="1">Uncharacterized protein</fullName>
    </submittedName>
</protein>
<reference evidence="1 2" key="1">
    <citation type="submission" date="2016-10" db="EMBL/GenBank/DDBJ databases">
        <authorList>
            <person name="de Groot N.N."/>
        </authorList>
    </citation>
    <scope>NUCLEOTIDE SEQUENCE [LARGE SCALE GENOMIC DNA]</scope>
    <source>
        <strain evidence="1 2">CGMCC 1.10228</strain>
    </source>
</reference>
<dbReference type="Proteomes" id="UP000198854">
    <property type="component" value="Unassembled WGS sequence"/>
</dbReference>
<evidence type="ECO:0000313" key="1">
    <source>
        <dbReference type="EMBL" id="SDH80968.1"/>
    </source>
</evidence>
<dbReference type="STRING" id="861298.SAMN04488136_13040"/>
<organism evidence="1 2">
    <name type="scientific">Vibrio xiamenensis</name>
    <dbReference type="NCBI Taxonomy" id="861298"/>
    <lineage>
        <taxon>Bacteria</taxon>
        <taxon>Pseudomonadati</taxon>
        <taxon>Pseudomonadota</taxon>
        <taxon>Gammaproteobacteria</taxon>
        <taxon>Vibrionales</taxon>
        <taxon>Vibrionaceae</taxon>
        <taxon>Vibrio</taxon>
    </lineage>
</organism>
<proteinExistence type="predicted"/>
<accession>A0A1G8FFN9</accession>
<gene>
    <name evidence="1" type="ORF">SAMN04488136_13040</name>
</gene>
<dbReference type="RefSeq" id="WP_093278099.1">
    <property type="nucleotide sequence ID" value="NZ_FNDD01000030.1"/>
</dbReference>
<dbReference type="AlphaFoldDB" id="A0A1G8FFN9"/>
<name>A0A1G8FFN9_9VIBR</name>